<dbReference type="AlphaFoldDB" id="A0A6A4SP07"/>
<keyword evidence="1" id="KW-1133">Transmembrane helix</keyword>
<sequence length="172" mass="19511">MPQHTRHSLINVLLLWTAILSIVQVVFIVFYITAGHRASEQYRCSTNAHYAIPCEQHTFDDKRIRWLAKNPDATLISEGDVLAVKKDGYYFLNLQVTLRSCEEEKEHTVSLKWNNKLLLHGWINTKSCSTGLLGKVEELSAGGTLGVTLEPKTSINTSESETHLDIIYMRKP</sequence>
<dbReference type="Proteomes" id="UP000438429">
    <property type="component" value="Unassembled WGS sequence"/>
</dbReference>
<reference evidence="2 3" key="1">
    <citation type="submission" date="2019-06" db="EMBL/GenBank/DDBJ databases">
        <title>Draft genomes of female and male turbot (Scophthalmus maximus).</title>
        <authorList>
            <person name="Xu H."/>
            <person name="Xu X.-W."/>
            <person name="Shao C."/>
            <person name="Chen S."/>
        </authorList>
    </citation>
    <scope>NUCLEOTIDE SEQUENCE [LARGE SCALE GENOMIC DNA]</scope>
    <source>
        <strain evidence="2">Ysfricsl-2016a</strain>
        <tissue evidence="2">Blood</tissue>
    </source>
</reference>
<gene>
    <name evidence="2" type="ORF">F2P81_015101</name>
</gene>
<dbReference type="EMBL" id="VEVO01000013">
    <property type="protein sequence ID" value="KAF0032811.1"/>
    <property type="molecule type" value="Genomic_DNA"/>
</dbReference>
<dbReference type="Gene3D" id="2.60.120.40">
    <property type="match status" value="1"/>
</dbReference>
<feature type="transmembrane region" description="Helical" evidence="1">
    <location>
        <begin position="12"/>
        <end position="34"/>
    </location>
</feature>
<evidence type="ECO:0000256" key="1">
    <source>
        <dbReference type="SAM" id="Phobius"/>
    </source>
</evidence>
<dbReference type="SUPFAM" id="SSF49842">
    <property type="entry name" value="TNF-like"/>
    <property type="match status" value="1"/>
</dbReference>
<evidence type="ECO:0000313" key="2">
    <source>
        <dbReference type="EMBL" id="KAF0032811.1"/>
    </source>
</evidence>
<dbReference type="InterPro" id="IPR008983">
    <property type="entry name" value="Tumour_necrosis_fac-like_dom"/>
</dbReference>
<name>A0A6A4SP07_SCOMX</name>
<organism evidence="2 3">
    <name type="scientific">Scophthalmus maximus</name>
    <name type="common">Turbot</name>
    <name type="synonym">Psetta maxima</name>
    <dbReference type="NCBI Taxonomy" id="52904"/>
    <lineage>
        <taxon>Eukaryota</taxon>
        <taxon>Metazoa</taxon>
        <taxon>Chordata</taxon>
        <taxon>Craniata</taxon>
        <taxon>Vertebrata</taxon>
        <taxon>Euteleostomi</taxon>
        <taxon>Actinopterygii</taxon>
        <taxon>Neopterygii</taxon>
        <taxon>Teleostei</taxon>
        <taxon>Neoteleostei</taxon>
        <taxon>Acanthomorphata</taxon>
        <taxon>Carangaria</taxon>
        <taxon>Pleuronectiformes</taxon>
        <taxon>Pleuronectoidei</taxon>
        <taxon>Scophthalmidae</taxon>
        <taxon>Scophthalmus</taxon>
    </lineage>
</organism>
<comment type="caution">
    <text evidence="2">The sequence shown here is derived from an EMBL/GenBank/DDBJ whole genome shotgun (WGS) entry which is preliminary data.</text>
</comment>
<keyword evidence="1" id="KW-0472">Membrane</keyword>
<evidence type="ECO:0000313" key="3">
    <source>
        <dbReference type="Proteomes" id="UP000438429"/>
    </source>
</evidence>
<protein>
    <recommendedName>
        <fullName evidence="4">TNF family profile domain-containing protein</fullName>
    </recommendedName>
</protein>
<keyword evidence="1" id="KW-0812">Transmembrane</keyword>
<proteinExistence type="predicted"/>
<evidence type="ECO:0008006" key="4">
    <source>
        <dbReference type="Google" id="ProtNLM"/>
    </source>
</evidence>
<accession>A0A6A4SP07</accession>